<dbReference type="PANTHER" id="PTHR30031">
    <property type="entry name" value="PHOSPHOENOLPYRUVATE CARBOXYKINASE ATP"/>
    <property type="match status" value="1"/>
</dbReference>
<accession>A0A1J5IMH0</accession>
<keyword evidence="6" id="KW-0210">Decarboxylase</keyword>
<evidence type="ECO:0000256" key="1">
    <source>
        <dbReference type="ARBA" id="ARBA00004742"/>
    </source>
</evidence>
<evidence type="ECO:0000256" key="3">
    <source>
        <dbReference type="ARBA" id="ARBA00012363"/>
    </source>
</evidence>
<gene>
    <name evidence="10" type="ORF">AUK40_02245</name>
</gene>
<keyword evidence="10" id="KW-0670">Pyruvate</keyword>
<evidence type="ECO:0000256" key="8">
    <source>
        <dbReference type="ARBA" id="ARBA00023239"/>
    </source>
</evidence>
<dbReference type="SUPFAM" id="SSF53795">
    <property type="entry name" value="PEP carboxykinase-like"/>
    <property type="match status" value="1"/>
</dbReference>
<dbReference type="Pfam" id="PF01293">
    <property type="entry name" value="PEPCK_ATP"/>
    <property type="match status" value="1"/>
</dbReference>
<comment type="caution">
    <text evidence="10">The sequence shown here is derived from an EMBL/GenBank/DDBJ whole genome shotgun (WGS) entry which is preliminary data.</text>
</comment>
<dbReference type="EMBL" id="MNZT01000043">
    <property type="protein sequence ID" value="OIP97899.1"/>
    <property type="molecule type" value="Genomic_DNA"/>
</dbReference>
<dbReference type="AlphaFoldDB" id="A0A1J5IMH0"/>
<reference evidence="10 11" key="1">
    <citation type="journal article" date="2016" name="Environ. Microbiol.">
        <title>Genomic resolution of a cold subsurface aquifer community provides metabolic insights for novel microbes adapted to high CO concentrations.</title>
        <authorList>
            <person name="Probst A.J."/>
            <person name="Castelle C.J."/>
            <person name="Singh A."/>
            <person name="Brown C.T."/>
            <person name="Anantharaman K."/>
            <person name="Sharon I."/>
            <person name="Hug L.A."/>
            <person name="Burstein D."/>
            <person name="Emerson J.B."/>
            <person name="Thomas B.C."/>
            <person name="Banfield J.F."/>
        </authorList>
    </citation>
    <scope>NUCLEOTIDE SEQUENCE [LARGE SCALE GENOMIC DNA]</scope>
    <source>
        <strain evidence="10">CG2_30_54_11</strain>
    </source>
</reference>
<protein>
    <recommendedName>
        <fullName evidence="3">phosphoenolpyruvate carboxykinase (ATP)</fullName>
        <ecNumber evidence="3">4.1.1.49</ecNumber>
    </recommendedName>
</protein>
<dbReference type="InterPro" id="IPR013035">
    <property type="entry name" value="PEP_carboxykinase_C"/>
</dbReference>
<dbReference type="GO" id="GO:0005524">
    <property type="term" value="F:ATP binding"/>
    <property type="evidence" value="ECO:0007669"/>
    <property type="project" value="UniProtKB-KW"/>
</dbReference>
<dbReference type="GO" id="GO:0004612">
    <property type="term" value="F:phosphoenolpyruvate carboxykinase (ATP) activity"/>
    <property type="evidence" value="ECO:0007669"/>
    <property type="project" value="UniProtKB-EC"/>
</dbReference>
<sequence length="512" mass="57942">MYKEYIDRRLQESAKIEKNPSVVDLRAMAKHHEKTSKHGHPVYESKIRSRSAKHTYHVNDDLLLGRAQKGITGEEAKLLYSRVLDQLEDQEMILIDRQMGVHPSVHYHCRMYVPKAYARLAYMWSQMLFEEDHAGEGVDFLTLYVPEWEETKIIVDPREGLTLVLGTDYFGEAKKAFLRKAMYDFKTTRGGLGFHAGSKQLDIAGPEGRKEVGFILFGLSGTGKTTLTMHDHGLTGEERVHIKQDDVVLMDDTGYCYGTERGFFIKTEGLDESQEVLYRAAMDPDSIFENVHLEEDGGINFSDSVLTSNGRGIMVREKVRHTDTPVDLARAHNIIFITRRDDIVPPLARLTPEQGAAFFMLGESIETSAGDPTKAGQSKREVGTNPFLIGREEDEGNRFLEILRANSDITCYTLNTGSIGKKTGQAGKKIGVALSTGLLKRIAYGDIEWERDADWGYDVPKTVPGFDMKQWDPRSYYTTEEYAWLVDSLRSERLLWLAQFPDLLPEIVQAIA</sequence>
<name>A0A1J5IMH0_9BACT</name>
<dbReference type="Proteomes" id="UP000183245">
    <property type="component" value="Unassembled WGS sequence"/>
</dbReference>
<dbReference type="InterPro" id="IPR001272">
    <property type="entry name" value="PEP_carboxykinase_ATP"/>
</dbReference>
<comment type="similarity">
    <text evidence="2">Belongs to the phosphoenolpyruvate carboxykinase (ATP) family.</text>
</comment>
<proteinExistence type="inferred from homology"/>
<dbReference type="EC" id="4.1.1.49" evidence="3"/>
<dbReference type="UniPathway" id="UPA00138"/>
<organism evidence="10 11">
    <name type="scientific">Candidatus Wirthbacteria bacterium CG2_30_54_11</name>
    <dbReference type="NCBI Taxonomy" id="1817892"/>
    <lineage>
        <taxon>Bacteria</taxon>
        <taxon>Candidatus Wirthbacteria</taxon>
    </lineage>
</organism>
<dbReference type="NCBIfam" id="NF006821">
    <property type="entry name" value="PRK09344.1-3"/>
    <property type="match status" value="1"/>
</dbReference>
<dbReference type="PANTHER" id="PTHR30031:SF0">
    <property type="entry name" value="PHOSPHOENOLPYRUVATE CARBOXYKINASE (ATP)"/>
    <property type="match status" value="1"/>
</dbReference>
<dbReference type="SUPFAM" id="SSF68923">
    <property type="entry name" value="PEP carboxykinase N-terminal domain"/>
    <property type="match status" value="1"/>
</dbReference>
<evidence type="ECO:0000256" key="2">
    <source>
        <dbReference type="ARBA" id="ARBA00006052"/>
    </source>
</evidence>
<evidence type="ECO:0000313" key="11">
    <source>
        <dbReference type="Proteomes" id="UP000183245"/>
    </source>
</evidence>
<dbReference type="Gene3D" id="2.170.8.10">
    <property type="entry name" value="Phosphoenolpyruvate Carboxykinase, domain 2"/>
    <property type="match status" value="1"/>
</dbReference>
<comment type="pathway">
    <text evidence="1">Carbohydrate biosynthesis; gluconeogenesis.</text>
</comment>
<keyword evidence="8" id="KW-0456">Lyase</keyword>
<keyword evidence="10" id="KW-0808">Transferase</keyword>
<evidence type="ECO:0000256" key="9">
    <source>
        <dbReference type="ARBA" id="ARBA00047371"/>
    </source>
</evidence>
<dbReference type="Gene3D" id="3.90.228.20">
    <property type="match status" value="1"/>
</dbReference>
<keyword evidence="4" id="KW-0312">Gluconeogenesis</keyword>
<evidence type="ECO:0000256" key="7">
    <source>
        <dbReference type="ARBA" id="ARBA00022840"/>
    </source>
</evidence>
<dbReference type="GO" id="GO:0016301">
    <property type="term" value="F:kinase activity"/>
    <property type="evidence" value="ECO:0007669"/>
    <property type="project" value="UniProtKB-KW"/>
</dbReference>
<dbReference type="InterPro" id="IPR008210">
    <property type="entry name" value="PEP_carboxykinase_N"/>
</dbReference>
<dbReference type="STRING" id="1817892.AUK40_02245"/>
<dbReference type="Gene3D" id="3.40.449.10">
    <property type="entry name" value="Phosphoenolpyruvate Carboxykinase, domain 1"/>
    <property type="match status" value="1"/>
</dbReference>
<keyword evidence="5" id="KW-0547">Nucleotide-binding</keyword>
<dbReference type="GO" id="GO:0005829">
    <property type="term" value="C:cytosol"/>
    <property type="evidence" value="ECO:0007669"/>
    <property type="project" value="TreeGrafter"/>
</dbReference>
<dbReference type="GO" id="GO:0006094">
    <property type="term" value="P:gluconeogenesis"/>
    <property type="evidence" value="ECO:0007669"/>
    <property type="project" value="UniProtKB-UniPathway"/>
</dbReference>
<keyword evidence="7" id="KW-0067">ATP-binding</keyword>
<evidence type="ECO:0000256" key="5">
    <source>
        <dbReference type="ARBA" id="ARBA00022741"/>
    </source>
</evidence>
<keyword evidence="10" id="KW-0418">Kinase</keyword>
<comment type="catalytic activity">
    <reaction evidence="9">
        <text>oxaloacetate + ATP = phosphoenolpyruvate + ADP + CO2</text>
        <dbReference type="Rhea" id="RHEA:18617"/>
        <dbReference type="ChEBI" id="CHEBI:16452"/>
        <dbReference type="ChEBI" id="CHEBI:16526"/>
        <dbReference type="ChEBI" id="CHEBI:30616"/>
        <dbReference type="ChEBI" id="CHEBI:58702"/>
        <dbReference type="ChEBI" id="CHEBI:456216"/>
        <dbReference type="EC" id="4.1.1.49"/>
    </reaction>
</comment>
<evidence type="ECO:0000313" key="10">
    <source>
        <dbReference type="EMBL" id="OIP97899.1"/>
    </source>
</evidence>
<evidence type="ECO:0000256" key="6">
    <source>
        <dbReference type="ARBA" id="ARBA00022793"/>
    </source>
</evidence>
<evidence type="ECO:0000256" key="4">
    <source>
        <dbReference type="ARBA" id="ARBA00022432"/>
    </source>
</evidence>